<dbReference type="SUPFAM" id="SSF56327">
    <property type="entry name" value="LDH C-terminal domain-like"/>
    <property type="match status" value="1"/>
</dbReference>
<dbReference type="InterPro" id="IPR001557">
    <property type="entry name" value="L-lactate/malate_DH"/>
</dbReference>
<proteinExistence type="inferred from homology"/>
<dbReference type="Gene3D" id="3.90.110.10">
    <property type="entry name" value="Lactate dehydrogenase/glycoside hydrolase, family 4, C-terminal"/>
    <property type="match status" value="1"/>
</dbReference>
<dbReference type="InterPro" id="IPR001236">
    <property type="entry name" value="Lactate/malate_DH_N"/>
</dbReference>
<dbReference type="PIRSF" id="PIRSF000102">
    <property type="entry name" value="Lac_mal_DH"/>
    <property type="match status" value="1"/>
</dbReference>
<dbReference type="AlphaFoldDB" id="A0A0R2C7L2"/>
<dbReference type="Pfam" id="PF02866">
    <property type="entry name" value="Ldh_1_C"/>
    <property type="match status" value="1"/>
</dbReference>
<evidence type="ECO:0000256" key="1">
    <source>
        <dbReference type="ARBA" id="ARBA00006054"/>
    </source>
</evidence>
<evidence type="ECO:0000256" key="4">
    <source>
        <dbReference type="PIRSR" id="PIRSR000102-3"/>
    </source>
</evidence>
<dbReference type="PROSITE" id="PS00064">
    <property type="entry name" value="L_LDH"/>
    <property type="match status" value="1"/>
</dbReference>
<organism evidence="8 9">
    <name type="scientific">Liquorilactobacillus vini DSM 20605</name>
    <dbReference type="NCBI Taxonomy" id="1133569"/>
    <lineage>
        <taxon>Bacteria</taxon>
        <taxon>Bacillati</taxon>
        <taxon>Bacillota</taxon>
        <taxon>Bacilli</taxon>
        <taxon>Lactobacillales</taxon>
        <taxon>Lactobacillaceae</taxon>
        <taxon>Liquorilactobacillus</taxon>
    </lineage>
</organism>
<dbReference type="Gene3D" id="3.40.50.720">
    <property type="entry name" value="NAD(P)-binding Rossmann-like Domain"/>
    <property type="match status" value="1"/>
</dbReference>
<comment type="similarity">
    <text evidence="1">Belongs to the LDH/MDH superfamily. LDH family.</text>
</comment>
<dbReference type="Pfam" id="PF00056">
    <property type="entry name" value="Ldh_1_N"/>
    <property type="match status" value="1"/>
</dbReference>
<evidence type="ECO:0000259" key="7">
    <source>
        <dbReference type="Pfam" id="PF02866"/>
    </source>
</evidence>
<keyword evidence="4" id="KW-0520">NAD</keyword>
<feature type="binding site" evidence="4">
    <location>
        <position position="101"/>
    </location>
    <ligand>
        <name>NAD(+)</name>
        <dbReference type="ChEBI" id="CHEBI:57540"/>
    </ligand>
</feature>
<dbReference type="GO" id="GO:0004459">
    <property type="term" value="F:L-lactate dehydrogenase (NAD+) activity"/>
    <property type="evidence" value="ECO:0007669"/>
    <property type="project" value="InterPro"/>
</dbReference>
<feature type="binding site" evidence="4">
    <location>
        <position position="36"/>
    </location>
    <ligand>
        <name>NAD(+)</name>
        <dbReference type="ChEBI" id="CHEBI:57540"/>
    </ligand>
</feature>
<dbReference type="GO" id="GO:0006089">
    <property type="term" value="P:lactate metabolic process"/>
    <property type="evidence" value="ECO:0007669"/>
    <property type="project" value="TreeGrafter"/>
</dbReference>
<feature type="active site" description="Proton acceptor" evidence="3">
    <location>
        <position position="181"/>
    </location>
</feature>
<dbReference type="CDD" id="cd05291">
    <property type="entry name" value="HicDH_like"/>
    <property type="match status" value="1"/>
</dbReference>
<accession>A0A0R2C7L2</accession>
<sequence>MQMARKVGVVGLGHVGTAVANYLLFNGFTDELVLIDTNEKKLNAEATDFADAMANLNAHTKITVNDYQALKDADVVISALGNIGLQKDNKKHDRFVELAFNQQAAKEVGTKVKEAGFNGVFVSISNPCDVITALYQKFTGLPTDQVIGTGTLLDSARMKKAVAEVLQVDPRSVSGYNLGEHGNSQFTAWSTVQVFDQPITKLADQNSALNLNDLSEKVRAGGYTVYHGKHYTNYGIAAAAVHLTNAILSDSHEELPASYYHPEYETYVSSPIIVGKKGVVKEIKLDLTADERDKFAESAKYIKERFEKAYAELTA</sequence>
<feature type="domain" description="Lactate/malate dehydrogenase N-terminal" evidence="6">
    <location>
        <begin position="6"/>
        <end position="148"/>
    </location>
</feature>
<dbReference type="PANTHER" id="PTHR43128:SF31">
    <property type="entry name" value="L-LACTATE DEHYDROGENASE"/>
    <property type="match status" value="1"/>
</dbReference>
<dbReference type="InterPro" id="IPR018177">
    <property type="entry name" value="L-lactate_DH_AS"/>
</dbReference>
<evidence type="ECO:0000313" key="8">
    <source>
        <dbReference type="EMBL" id="KRM84331.1"/>
    </source>
</evidence>
<evidence type="ECO:0000313" key="9">
    <source>
        <dbReference type="Proteomes" id="UP000051576"/>
    </source>
</evidence>
<dbReference type="STRING" id="1133569.FD21_GL002052"/>
<reference evidence="8 9" key="1">
    <citation type="journal article" date="2015" name="Genome Announc.">
        <title>Expanding the biotechnology potential of lactobacilli through comparative genomics of 213 strains and associated genera.</title>
        <authorList>
            <person name="Sun Z."/>
            <person name="Harris H.M."/>
            <person name="McCann A."/>
            <person name="Guo C."/>
            <person name="Argimon S."/>
            <person name="Zhang W."/>
            <person name="Yang X."/>
            <person name="Jeffery I.B."/>
            <person name="Cooney J.C."/>
            <person name="Kagawa T.F."/>
            <person name="Liu W."/>
            <person name="Song Y."/>
            <person name="Salvetti E."/>
            <person name="Wrobel A."/>
            <person name="Rasinkangas P."/>
            <person name="Parkhill J."/>
            <person name="Rea M.C."/>
            <person name="O'Sullivan O."/>
            <person name="Ritari J."/>
            <person name="Douillard F.P."/>
            <person name="Paul Ross R."/>
            <person name="Yang R."/>
            <person name="Briner A.E."/>
            <person name="Felis G.E."/>
            <person name="de Vos W.M."/>
            <person name="Barrangou R."/>
            <person name="Klaenhammer T.R."/>
            <person name="Caufield P.W."/>
            <person name="Cui Y."/>
            <person name="Zhang H."/>
            <person name="O'Toole P.W."/>
        </authorList>
    </citation>
    <scope>NUCLEOTIDE SEQUENCE [LARGE SCALE GENOMIC DNA]</scope>
    <source>
        <strain evidence="8 9">DSM 20605</strain>
    </source>
</reference>
<feature type="binding site" evidence="4">
    <location>
        <begin position="124"/>
        <end position="126"/>
    </location>
    <ligand>
        <name>NAD(+)</name>
        <dbReference type="ChEBI" id="CHEBI:57540"/>
    </ligand>
</feature>
<name>A0A0R2C7L2_9LACO</name>
<dbReference type="EMBL" id="AYYX01000082">
    <property type="protein sequence ID" value="KRM84331.1"/>
    <property type="molecule type" value="Genomic_DNA"/>
</dbReference>
<dbReference type="InterPro" id="IPR036291">
    <property type="entry name" value="NAD(P)-bd_dom_sf"/>
</dbReference>
<feature type="binding site" evidence="4">
    <location>
        <begin position="11"/>
        <end position="16"/>
    </location>
    <ligand>
        <name>NAD(+)</name>
        <dbReference type="ChEBI" id="CHEBI:57540"/>
    </ligand>
</feature>
<comment type="caution">
    <text evidence="8">The sequence shown here is derived from an EMBL/GenBank/DDBJ whole genome shotgun (WGS) entry which is preliminary data.</text>
</comment>
<keyword evidence="9" id="KW-1185">Reference proteome</keyword>
<dbReference type="PRINTS" id="PR00086">
    <property type="entry name" value="LLDHDRGNASE"/>
</dbReference>
<protein>
    <submittedName>
        <fullName evidence="8">L-2-hydroxyisocaproate dehydrogenase</fullName>
    </submittedName>
</protein>
<dbReference type="Proteomes" id="UP000051576">
    <property type="component" value="Unassembled WGS sequence"/>
</dbReference>
<feature type="domain" description="Lactate/malate dehydrogenase C-terminal" evidence="7">
    <location>
        <begin position="151"/>
        <end position="312"/>
    </location>
</feature>
<keyword evidence="2 5" id="KW-0560">Oxidoreductase</keyword>
<evidence type="ECO:0000259" key="6">
    <source>
        <dbReference type="Pfam" id="PF00056"/>
    </source>
</evidence>
<evidence type="ECO:0000256" key="2">
    <source>
        <dbReference type="ARBA" id="ARBA00023002"/>
    </source>
</evidence>
<evidence type="ECO:0000256" key="5">
    <source>
        <dbReference type="RuleBase" id="RU003369"/>
    </source>
</evidence>
<dbReference type="SUPFAM" id="SSF51735">
    <property type="entry name" value="NAD(P)-binding Rossmann-fold domains"/>
    <property type="match status" value="1"/>
</dbReference>
<dbReference type="PANTHER" id="PTHR43128">
    <property type="entry name" value="L-2-HYDROXYCARBOXYLATE DEHYDROGENASE (NAD(P)(+))"/>
    <property type="match status" value="1"/>
</dbReference>
<dbReference type="PATRIC" id="fig|1133569.4.peg.2214"/>
<dbReference type="InterPro" id="IPR022383">
    <property type="entry name" value="Lactate/malate_DH_C"/>
</dbReference>
<dbReference type="InterPro" id="IPR015955">
    <property type="entry name" value="Lactate_DH/Glyco_Ohase_4_C"/>
</dbReference>
<gene>
    <name evidence="8" type="ORF">FD21_GL002052</name>
</gene>
<dbReference type="eggNOG" id="COG0039">
    <property type="taxonomic scope" value="Bacteria"/>
</dbReference>
<evidence type="ECO:0000256" key="3">
    <source>
        <dbReference type="PIRSR" id="PIRSR000102-1"/>
    </source>
</evidence>